<dbReference type="OMA" id="FTRARRC"/>
<feature type="compositionally biased region" description="Low complexity" evidence="5">
    <location>
        <begin position="229"/>
        <end position="252"/>
    </location>
</feature>
<dbReference type="InterPro" id="IPR051728">
    <property type="entry name" value="RING-FYVE_E3_ubiquitin-ligase"/>
</dbReference>
<feature type="compositionally biased region" description="Low complexity" evidence="5">
    <location>
        <begin position="269"/>
        <end position="280"/>
    </location>
</feature>
<dbReference type="PANTHER" id="PTHR14879">
    <property type="entry name" value="CASPASE REGULATOR, RING FINGER DOMAIN-CONTAINING"/>
    <property type="match status" value="1"/>
</dbReference>
<dbReference type="STRING" id="597362.K5WPX3"/>
<feature type="compositionally biased region" description="Low complexity" evidence="5">
    <location>
        <begin position="460"/>
        <end position="469"/>
    </location>
</feature>
<keyword evidence="9" id="KW-1185">Reference proteome</keyword>
<feature type="domain" description="FYVE-type" evidence="7">
    <location>
        <begin position="16"/>
        <end position="80"/>
    </location>
</feature>
<reference evidence="9" key="1">
    <citation type="journal article" date="2012" name="Proc. Natl. Acad. Sci. U.S.A.">
        <title>Genome sequence of the button mushroom Agaricus bisporus reveals mechanisms governing adaptation to a humic-rich ecological niche.</title>
        <authorList>
            <person name="Morin E."/>
            <person name="Kohler A."/>
            <person name="Baker A.R."/>
            <person name="Foulongne-Oriol M."/>
            <person name="Lombard V."/>
            <person name="Nagy L.G."/>
            <person name="Ohm R.A."/>
            <person name="Patyshakuliyeva A."/>
            <person name="Brun A."/>
            <person name="Aerts A.L."/>
            <person name="Bailey A.M."/>
            <person name="Billette C."/>
            <person name="Coutinho P.M."/>
            <person name="Deakin G."/>
            <person name="Doddapaneni H."/>
            <person name="Floudas D."/>
            <person name="Grimwood J."/>
            <person name="Hilden K."/>
            <person name="Kuees U."/>
            <person name="LaButti K.M."/>
            <person name="Lapidus A."/>
            <person name="Lindquist E.A."/>
            <person name="Lucas S.M."/>
            <person name="Murat C."/>
            <person name="Riley R.W."/>
            <person name="Salamov A.A."/>
            <person name="Schmutz J."/>
            <person name="Subramanian V."/>
            <person name="Woesten H.A.B."/>
            <person name="Xu J."/>
            <person name="Eastwood D.C."/>
            <person name="Foster G.D."/>
            <person name="Sonnenberg A.S."/>
            <person name="Cullen D."/>
            <person name="de Vries R.P."/>
            <person name="Lundell T."/>
            <person name="Hibbett D.S."/>
            <person name="Henrissat B."/>
            <person name="Burton K.S."/>
            <person name="Kerrigan R.W."/>
            <person name="Challen M.P."/>
            <person name="Grigoriev I.V."/>
            <person name="Martin F."/>
        </authorList>
    </citation>
    <scope>NUCLEOTIDE SEQUENCE [LARGE SCALE GENOMIC DNA]</scope>
    <source>
        <strain evidence="9">JB137-S8 / ATCC MYA-4627 / FGSC 10392</strain>
    </source>
</reference>
<dbReference type="SMART" id="SM00064">
    <property type="entry name" value="FYVE"/>
    <property type="match status" value="1"/>
</dbReference>
<feature type="region of interest" description="Disordered" evidence="5">
    <location>
        <begin position="438"/>
        <end position="469"/>
    </location>
</feature>
<dbReference type="InterPro" id="IPR017455">
    <property type="entry name" value="Znf_FYVE-rel"/>
</dbReference>
<accession>K5WPX3</accession>
<feature type="compositionally biased region" description="Pro residues" evidence="5">
    <location>
        <begin position="192"/>
        <end position="201"/>
    </location>
</feature>
<evidence type="ECO:0000259" key="6">
    <source>
        <dbReference type="PROSITE" id="PS50089"/>
    </source>
</evidence>
<dbReference type="OrthoDB" id="3045089at2759"/>
<feature type="compositionally biased region" description="Pro residues" evidence="5">
    <location>
        <begin position="299"/>
        <end position="312"/>
    </location>
</feature>
<feature type="compositionally biased region" description="Pro residues" evidence="5">
    <location>
        <begin position="172"/>
        <end position="182"/>
    </location>
</feature>
<evidence type="ECO:0000256" key="5">
    <source>
        <dbReference type="SAM" id="MobiDB-lite"/>
    </source>
</evidence>
<evidence type="ECO:0000256" key="4">
    <source>
        <dbReference type="PROSITE-ProRule" id="PRU00175"/>
    </source>
</evidence>
<evidence type="ECO:0000256" key="3">
    <source>
        <dbReference type="ARBA" id="ARBA00022833"/>
    </source>
</evidence>
<dbReference type="InParanoid" id="K5WPX3"/>
<dbReference type="SUPFAM" id="SSF57850">
    <property type="entry name" value="RING/U-box"/>
    <property type="match status" value="1"/>
</dbReference>
<feature type="domain" description="RING-type" evidence="6">
    <location>
        <begin position="483"/>
        <end position="522"/>
    </location>
</feature>
<evidence type="ECO:0000259" key="7">
    <source>
        <dbReference type="PROSITE" id="PS50178"/>
    </source>
</evidence>
<feature type="region of interest" description="Disordered" evidence="5">
    <location>
        <begin position="378"/>
        <end position="423"/>
    </location>
</feature>
<evidence type="ECO:0000256" key="1">
    <source>
        <dbReference type="ARBA" id="ARBA00022723"/>
    </source>
</evidence>
<dbReference type="Gene3D" id="3.30.40.10">
    <property type="entry name" value="Zinc/RING finger domain, C3HC4 (zinc finger)"/>
    <property type="match status" value="2"/>
</dbReference>
<evidence type="ECO:0000313" key="8">
    <source>
        <dbReference type="EMBL" id="EKM77406.1"/>
    </source>
</evidence>
<evidence type="ECO:0008006" key="10">
    <source>
        <dbReference type="Google" id="ProtNLM"/>
    </source>
</evidence>
<dbReference type="Pfam" id="PF01363">
    <property type="entry name" value="FYVE"/>
    <property type="match status" value="1"/>
</dbReference>
<dbReference type="eggNOG" id="KOG4275">
    <property type="taxonomic scope" value="Eukaryota"/>
</dbReference>
<keyword evidence="3" id="KW-0862">Zinc</keyword>
<dbReference type="InterPro" id="IPR001841">
    <property type="entry name" value="Znf_RING"/>
</dbReference>
<gene>
    <name evidence="8" type="ORF">AGABI1DRAFT_122142</name>
</gene>
<dbReference type="PRINTS" id="PR01217">
    <property type="entry name" value="PRICHEXTENSN"/>
</dbReference>
<name>K5WPX3_AGABU</name>
<keyword evidence="2 4" id="KW-0863">Zinc-finger</keyword>
<dbReference type="AlphaFoldDB" id="K5WPX3"/>
<protein>
    <recommendedName>
        <fullName evidence="10">RING-type domain-containing protein</fullName>
    </recommendedName>
</protein>
<dbReference type="InterPro" id="IPR000306">
    <property type="entry name" value="Znf_FYVE"/>
</dbReference>
<dbReference type="InterPro" id="IPR013083">
    <property type="entry name" value="Znf_RING/FYVE/PHD"/>
</dbReference>
<dbReference type="HOGENOM" id="CLU_040332_0_0_1"/>
<evidence type="ECO:0000313" key="9">
    <source>
        <dbReference type="Proteomes" id="UP000008493"/>
    </source>
</evidence>
<dbReference type="Proteomes" id="UP000008493">
    <property type="component" value="Unassembled WGS sequence"/>
</dbReference>
<evidence type="ECO:0000256" key="2">
    <source>
        <dbReference type="ARBA" id="ARBA00022771"/>
    </source>
</evidence>
<dbReference type="EMBL" id="JH971396">
    <property type="protein sequence ID" value="EKM77406.1"/>
    <property type="molecule type" value="Genomic_DNA"/>
</dbReference>
<dbReference type="InterPro" id="IPR011011">
    <property type="entry name" value="Znf_FYVE_PHD"/>
</dbReference>
<keyword evidence="1" id="KW-0479">Metal-binding</keyword>
<dbReference type="PANTHER" id="PTHR14879:SF5">
    <property type="entry name" value="RING-TYPE DOMAIN-CONTAINING PROTEIN"/>
    <property type="match status" value="1"/>
</dbReference>
<dbReference type="GeneID" id="18825864"/>
<dbReference type="KEGG" id="abp:AGABI1DRAFT122142"/>
<proteinExistence type="predicted"/>
<dbReference type="SUPFAM" id="SSF57903">
    <property type="entry name" value="FYVE/PHD zinc finger"/>
    <property type="match status" value="1"/>
</dbReference>
<feature type="region of interest" description="Disordered" evidence="5">
    <location>
        <begin position="128"/>
        <end position="314"/>
    </location>
</feature>
<dbReference type="GO" id="GO:0008270">
    <property type="term" value="F:zinc ion binding"/>
    <property type="evidence" value="ECO:0007669"/>
    <property type="project" value="UniProtKB-KW"/>
</dbReference>
<dbReference type="Pfam" id="PF13920">
    <property type="entry name" value="zf-C3HC4_3"/>
    <property type="match status" value="1"/>
</dbReference>
<feature type="compositionally biased region" description="Basic and acidic residues" evidence="5">
    <location>
        <begin position="378"/>
        <end position="406"/>
    </location>
</feature>
<dbReference type="PROSITE" id="PS50178">
    <property type="entry name" value="ZF_FYVE"/>
    <property type="match status" value="1"/>
</dbReference>
<organism evidence="8 9">
    <name type="scientific">Agaricus bisporus var. burnettii (strain JB137-S8 / ATCC MYA-4627 / FGSC 10392)</name>
    <name type="common">White button mushroom</name>
    <dbReference type="NCBI Taxonomy" id="597362"/>
    <lineage>
        <taxon>Eukaryota</taxon>
        <taxon>Fungi</taxon>
        <taxon>Dikarya</taxon>
        <taxon>Basidiomycota</taxon>
        <taxon>Agaricomycotina</taxon>
        <taxon>Agaricomycetes</taxon>
        <taxon>Agaricomycetidae</taxon>
        <taxon>Agaricales</taxon>
        <taxon>Agaricineae</taxon>
        <taxon>Agaricaceae</taxon>
        <taxon>Agaricus</taxon>
    </lineage>
</organism>
<dbReference type="SMART" id="SM00184">
    <property type="entry name" value="RING"/>
    <property type="match status" value="2"/>
</dbReference>
<dbReference type="RefSeq" id="XP_007332043.1">
    <property type="nucleotide sequence ID" value="XM_007331981.1"/>
</dbReference>
<sequence length="537" mass="60300">MATVHGIPLLSDSPPAIESDACRKCNKEFNLFFSRSRKCNHCGYSYCHSCSDFQALLPRSGSGSGYDSVHVCGYCIELLNVTAAGPGRLRGMPLSKLKMYANSYNIDISRAVEKNDIIEAILNARASGRSHGPNGCLPQSKEDFYRKNKVPNPHSGSRPRGFFSRSNAGNPPSVPPRPPPPQGRSGGRDVPNPRPQYPQPQAPHTHYQPSYAASPQEHPYQPYTPPRNQPQHQPQHQPQQQYNAPPHHNFQHQPPPPQPPRETRPRPPSRSNSAAGNRSSRPPPRPRTPPRQRTTSSPSQPPPHSPPAPVPTPTLDQLLVMTQSSISALSVSVLKSILFMNHVNVTMVLEKSELVKKVVALVDDEKRERERQRMAEEAERFEEEERRREREEAIRREEEEREERLRKERQRNHRATVEDVEEGIDEMLDVEVDTVMDEDEDDDENEVDVHQGSSSANSQPKISISSSPNHSIPAAVLERSGLCVICQDEEANIAIVDCGHMVMCRACSELIMHGSRECPLCRTRIVTEARLLRIFKS</sequence>
<feature type="compositionally biased region" description="Low complexity" evidence="5">
    <location>
        <begin position="155"/>
        <end position="166"/>
    </location>
</feature>
<dbReference type="PROSITE" id="PS50089">
    <property type="entry name" value="ZF_RING_2"/>
    <property type="match status" value="1"/>
</dbReference>